<evidence type="ECO:0000313" key="2">
    <source>
        <dbReference type="Proteomes" id="UP000182360"/>
    </source>
</evidence>
<protein>
    <submittedName>
        <fullName evidence="1">Uncharacterized protein</fullName>
    </submittedName>
</protein>
<dbReference type="EMBL" id="FOFU01000001">
    <property type="protein sequence ID" value="SEP79970.1"/>
    <property type="molecule type" value="Genomic_DNA"/>
</dbReference>
<dbReference type="AlphaFoldDB" id="A0A1H9ATC9"/>
<sequence length="145" mass="16147">MADLSAFATKDNADEGVVIPVKLEGRKLPIAVKVYGGDSDVVQEYENAKLRKFGFGKKDKDGLDDDDVTELLTSIEGALIRIGGVWTYDWDKKDVTDEPIVLNGKTIGCDKKSYTYLLEKIPALKEWVIKTSNERSNFLSEGKEN</sequence>
<dbReference type="Proteomes" id="UP000182360">
    <property type="component" value="Unassembled WGS sequence"/>
</dbReference>
<accession>A0A1H9ATC9</accession>
<reference evidence="1 2" key="1">
    <citation type="submission" date="2016-10" db="EMBL/GenBank/DDBJ databases">
        <authorList>
            <person name="de Groot N.N."/>
        </authorList>
    </citation>
    <scope>NUCLEOTIDE SEQUENCE [LARGE SCALE GENOMIC DNA]</scope>
    <source>
        <strain evidence="1 2">B25</strain>
    </source>
</reference>
<gene>
    <name evidence="1" type="ORF">SAMN04487977_101462</name>
</gene>
<proteinExistence type="predicted"/>
<evidence type="ECO:0000313" key="1">
    <source>
        <dbReference type="EMBL" id="SEP79970.1"/>
    </source>
</evidence>
<keyword evidence="2" id="KW-1185">Reference proteome</keyword>
<name>A0A1H9ATC9_9SPIR</name>
<organism evidence="1 2">
    <name type="scientific">Treponema bryantii</name>
    <dbReference type="NCBI Taxonomy" id="163"/>
    <lineage>
        <taxon>Bacteria</taxon>
        <taxon>Pseudomonadati</taxon>
        <taxon>Spirochaetota</taxon>
        <taxon>Spirochaetia</taxon>
        <taxon>Spirochaetales</taxon>
        <taxon>Treponemataceae</taxon>
        <taxon>Treponema</taxon>
    </lineage>
</organism>
<dbReference type="RefSeq" id="WP_074640502.1">
    <property type="nucleotide sequence ID" value="NZ_FOFU01000001.1"/>
</dbReference>